<name>A0ABV4XMH3_9CYAN</name>
<sequence length="341" mass="39814">MTQANYRPTLALKLASMQTPDGVESSALASFAGNNKEETIAHNLLLHPGEPGEMLVQLENLSSRPIRWKLVVEGDFPEIWCNWHQEEAEEIAPNQKVDKALSFEVPEDFFENQFTLMGRKARLQINYEAQVYVYTEGETQQQLIGYRVFNICVRPHNYYLNFLPAIYREIDFMGRFLTIFEQAFDPAVQTIDVLWAYLDPLTAPEAMLPFLAHWVAWPMEQRWDSKQQRRLIRNAVTLYRWHGTRRGLRYYLHLYTGLPLDEHLPESEKHISIEEIFSQGFVLGKTLIGQDSMLGGARPFHFVVSLRTNNSEQIDEQLVRKIIEREKPAFCTYDLELRPFE</sequence>
<accession>A0ABV4XMH3</accession>
<evidence type="ECO:0000313" key="2">
    <source>
        <dbReference type="Proteomes" id="UP001576784"/>
    </source>
</evidence>
<keyword evidence="2" id="KW-1185">Reference proteome</keyword>
<protein>
    <submittedName>
        <fullName evidence="1">Phage tail protein</fullName>
    </submittedName>
</protein>
<organism evidence="1 2">
    <name type="scientific">Floridaenema flaviceps BLCC-F50</name>
    <dbReference type="NCBI Taxonomy" id="3153642"/>
    <lineage>
        <taxon>Bacteria</taxon>
        <taxon>Bacillati</taxon>
        <taxon>Cyanobacteriota</taxon>
        <taxon>Cyanophyceae</taxon>
        <taxon>Oscillatoriophycideae</taxon>
        <taxon>Aerosakkonematales</taxon>
        <taxon>Aerosakkonemataceae</taxon>
        <taxon>Floridanema</taxon>
        <taxon>Floridanema flaviceps</taxon>
    </lineage>
</organism>
<dbReference type="InterPro" id="IPR006521">
    <property type="entry name" value="Tail_protein_I"/>
</dbReference>
<evidence type="ECO:0000313" key="1">
    <source>
        <dbReference type="EMBL" id="MFB2892904.1"/>
    </source>
</evidence>
<proteinExistence type="predicted"/>
<dbReference type="InterPro" id="IPR011748">
    <property type="entry name" value="Unchr_phage_tail-like"/>
</dbReference>
<comment type="caution">
    <text evidence="1">The sequence shown here is derived from an EMBL/GenBank/DDBJ whole genome shotgun (WGS) entry which is preliminary data.</text>
</comment>
<dbReference type="EMBL" id="JBHFNR010000054">
    <property type="protein sequence ID" value="MFB2892904.1"/>
    <property type="molecule type" value="Genomic_DNA"/>
</dbReference>
<gene>
    <name evidence="1" type="ORF">ACE1CI_08165</name>
</gene>
<dbReference type="Proteomes" id="UP001576784">
    <property type="component" value="Unassembled WGS sequence"/>
</dbReference>
<dbReference type="Pfam" id="PF09684">
    <property type="entry name" value="Tail_P2_I"/>
    <property type="match status" value="1"/>
</dbReference>
<dbReference type="RefSeq" id="WP_413262571.1">
    <property type="nucleotide sequence ID" value="NZ_JBHFNR010000054.1"/>
</dbReference>
<reference evidence="1 2" key="1">
    <citation type="submission" date="2024-09" db="EMBL/GenBank/DDBJ databases">
        <title>Floridaenema gen nov. (Aerosakkonemataceae, Aerosakkonematales ord. nov., Cyanobacteria) from benthic tropical and subtropical fresh waters, with the description of four new species.</title>
        <authorList>
            <person name="Moretto J.A."/>
            <person name="Berthold D.E."/>
            <person name="Lefler F.W."/>
            <person name="Huang I.-S."/>
            <person name="Laughinghouse H. IV."/>
        </authorList>
    </citation>
    <scope>NUCLEOTIDE SEQUENCE [LARGE SCALE GENOMIC DNA]</scope>
    <source>
        <strain evidence="1 2">BLCC-F50</strain>
    </source>
</reference>
<dbReference type="NCBIfam" id="TIGR02242">
    <property type="entry name" value="tail_TIGR02242"/>
    <property type="match status" value="1"/>
</dbReference>